<reference evidence="1" key="1">
    <citation type="submission" date="2021-02" db="EMBL/GenBank/DDBJ databases">
        <authorList>
            <person name="Dougan E. K."/>
            <person name="Rhodes N."/>
            <person name="Thang M."/>
            <person name="Chan C."/>
        </authorList>
    </citation>
    <scope>NUCLEOTIDE SEQUENCE</scope>
</reference>
<proteinExistence type="predicted"/>
<dbReference type="AlphaFoldDB" id="A0A812XZR4"/>
<evidence type="ECO:0000313" key="1">
    <source>
        <dbReference type="EMBL" id="CAE7760837.1"/>
    </source>
</evidence>
<keyword evidence="2" id="KW-1185">Reference proteome</keyword>
<name>A0A812XZR4_9DINO</name>
<evidence type="ECO:0000313" key="2">
    <source>
        <dbReference type="Proteomes" id="UP000601435"/>
    </source>
</evidence>
<sequence>MTERRAKVRFLERGVDSQRGPRSSVHRLGEDLKRCGPVSGPQFAHHLTQLGATQGTLRHRRICDGERSGPAGHPRSDCRGCVARRCCSGRRASGNGSRVCFRSTGAVAAASSTGGRAVPQTSLTRRPRYGWSCHAAPRAGGGCGAVAMAGQTSVRANIPGVTASRHGGALDWALGVEVLEGPGW</sequence>
<organism evidence="1 2">
    <name type="scientific">Symbiodinium necroappetens</name>
    <dbReference type="NCBI Taxonomy" id="1628268"/>
    <lineage>
        <taxon>Eukaryota</taxon>
        <taxon>Sar</taxon>
        <taxon>Alveolata</taxon>
        <taxon>Dinophyceae</taxon>
        <taxon>Suessiales</taxon>
        <taxon>Symbiodiniaceae</taxon>
        <taxon>Symbiodinium</taxon>
    </lineage>
</organism>
<protein>
    <submittedName>
        <fullName evidence="1">Uncharacterized protein</fullName>
    </submittedName>
</protein>
<dbReference type="EMBL" id="CAJNJA010039882">
    <property type="protein sequence ID" value="CAE7760837.1"/>
    <property type="molecule type" value="Genomic_DNA"/>
</dbReference>
<comment type="caution">
    <text evidence="1">The sequence shown here is derived from an EMBL/GenBank/DDBJ whole genome shotgun (WGS) entry which is preliminary data.</text>
</comment>
<dbReference type="OrthoDB" id="10582519at2759"/>
<gene>
    <name evidence="1" type="ORF">SNEC2469_LOCUS22138</name>
</gene>
<dbReference type="Proteomes" id="UP000601435">
    <property type="component" value="Unassembled WGS sequence"/>
</dbReference>
<accession>A0A812XZR4</accession>